<gene>
    <name evidence="1" type="ORF">DFH08DRAFT_692433</name>
</gene>
<keyword evidence="2" id="KW-1185">Reference proteome</keyword>
<evidence type="ECO:0000313" key="1">
    <source>
        <dbReference type="EMBL" id="KAJ7353476.1"/>
    </source>
</evidence>
<comment type="caution">
    <text evidence="1">The sequence shown here is derived from an EMBL/GenBank/DDBJ whole genome shotgun (WGS) entry which is preliminary data.</text>
</comment>
<evidence type="ECO:0000313" key="2">
    <source>
        <dbReference type="Proteomes" id="UP001218218"/>
    </source>
</evidence>
<dbReference type="EMBL" id="JARIHO010000011">
    <property type="protein sequence ID" value="KAJ7353476.1"/>
    <property type="molecule type" value="Genomic_DNA"/>
</dbReference>
<reference evidence="1" key="1">
    <citation type="submission" date="2023-03" db="EMBL/GenBank/DDBJ databases">
        <title>Massive genome expansion in bonnet fungi (Mycena s.s.) driven by repeated elements and novel gene families across ecological guilds.</title>
        <authorList>
            <consortium name="Lawrence Berkeley National Laboratory"/>
            <person name="Harder C.B."/>
            <person name="Miyauchi S."/>
            <person name="Viragh M."/>
            <person name="Kuo A."/>
            <person name="Thoen E."/>
            <person name="Andreopoulos B."/>
            <person name="Lu D."/>
            <person name="Skrede I."/>
            <person name="Drula E."/>
            <person name="Henrissat B."/>
            <person name="Morin E."/>
            <person name="Kohler A."/>
            <person name="Barry K."/>
            <person name="LaButti K."/>
            <person name="Morin E."/>
            <person name="Salamov A."/>
            <person name="Lipzen A."/>
            <person name="Mereny Z."/>
            <person name="Hegedus B."/>
            <person name="Baldrian P."/>
            <person name="Stursova M."/>
            <person name="Weitz H."/>
            <person name="Taylor A."/>
            <person name="Grigoriev I.V."/>
            <person name="Nagy L.G."/>
            <person name="Martin F."/>
            <person name="Kauserud H."/>
        </authorList>
    </citation>
    <scope>NUCLEOTIDE SEQUENCE</scope>
    <source>
        <strain evidence="1">CBHHK002</strain>
    </source>
</reference>
<feature type="non-terminal residue" evidence="1">
    <location>
        <position position="1"/>
    </location>
</feature>
<proteinExistence type="predicted"/>
<sequence>PIFDKMGRIVAVLTGQPRNPTYQAATERSFQAIHDAGAAAQFPPSMRQHCRGLFAAITVGLSYGKGQTSPSWLNTKEYTAIAEDLLANEDVGRMAGFADAAFTMWAPRLYQRYHDCNAKLHEFDGNLRRPFMHSVFCGAAFNFGPNVWTFKHRDILNLAFGWCAVQALGHFNPKTGGHLVLWDLKMVVEFLPGALILLPSATVAHSNIPVQPGEERASFTQFSAGGIFRFVDNGCQTAKGLAEDDPEEYERLMALRAARWEQGLSLLSTVDELFTAQ</sequence>
<accession>A0AAD7AAH1</accession>
<dbReference type="Proteomes" id="UP001218218">
    <property type="component" value="Unassembled WGS sequence"/>
</dbReference>
<dbReference type="AlphaFoldDB" id="A0AAD7AAH1"/>
<dbReference type="Gene3D" id="3.60.130.30">
    <property type="match status" value="1"/>
</dbReference>
<organism evidence="1 2">
    <name type="scientific">Mycena albidolilacea</name>
    <dbReference type="NCBI Taxonomy" id="1033008"/>
    <lineage>
        <taxon>Eukaryota</taxon>
        <taxon>Fungi</taxon>
        <taxon>Dikarya</taxon>
        <taxon>Basidiomycota</taxon>
        <taxon>Agaricomycotina</taxon>
        <taxon>Agaricomycetes</taxon>
        <taxon>Agaricomycetidae</taxon>
        <taxon>Agaricales</taxon>
        <taxon>Marasmiineae</taxon>
        <taxon>Mycenaceae</taxon>
        <taxon>Mycena</taxon>
    </lineage>
</organism>
<protein>
    <submittedName>
        <fullName evidence="1">Uncharacterized protein</fullName>
    </submittedName>
</protein>
<name>A0AAD7AAH1_9AGAR</name>